<comment type="caution">
    <text evidence="2">The sequence shown here is derived from an EMBL/GenBank/DDBJ whole genome shotgun (WGS) entry which is preliminary data.</text>
</comment>
<sequence length="47" mass="5167">MGGRPGTAAAAFDDHIAYPDQTRMRAPTDRQVPDVSLRDLASNHKRC</sequence>
<dbReference type="Proteomes" id="UP001165092">
    <property type="component" value="Unassembled WGS sequence"/>
</dbReference>
<name>A0A9W6P4R6_9ACTN</name>
<gene>
    <name evidence="2" type="ORF">Nans01_14330</name>
</gene>
<evidence type="ECO:0000313" key="3">
    <source>
        <dbReference type="Proteomes" id="UP001165092"/>
    </source>
</evidence>
<dbReference type="EMBL" id="BSQG01000002">
    <property type="protein sequence ID" value="GLU47082.1"/>
    <property type="molecule type" value="Genomic_DNA"/>
</dbReference>
<feature type="compositionally biased region" description="Basic and acidic residues" evidence="1">
    <location>
        <begin position="12"/>
        <end position="32"/>
    </location>
</feature>
<keyword evidence="3" id="KW-1185">Reference proteome</keyword>
<organism evidence="2 3">
    <name type="scientific">Nocardiopsis ansamitocini</name>
    <dbReference type="NCBI Taxonomy" id="1670832"/>
    <lineage>
        <taxon>Bacteria</taxon>
        <taxon>Bacillati</taxon>
        <taxon>Actinomycetota</taxon>
        <taxon>Actinomycetes</taxon>
        <taxon>Streptosporangiales</taxon>
        <taxon>Nocardiopsidaceae</taxon>
        <taxon>Nocardiopsis</taxon>
    </lineage>
</organism>
<protein>
    <submittedName>
        <fullName evidence="2">Uncharacterized protein</fullName>
    </submittedName>
</protein>
<reference evidence="2" key="1">
    <citation type="submission" date="2023-02" db="EMBL/GenBank/DDBJ databases">
        <title>Nocardiopsis ansamitocini NBRC 112285.</title>
        <authorList>
            <person name="Ichikawa N."/>
            <person name="Sato H."/>
            <person name="Tonouchi N."/>
        </authorList>
    </citation>
    <scope>NUCLEOTIDE SEQUENCE</scope>
    <source>
        <strain evidence="2">NBRC 112285</strain>
    </source>
</reference>
<evidence type="ECO:0000256" key="1">
    <source>
        <dbReference type="SAM" id="MobiDB-lite"/>
    </source>
</evidence>
<proteinExistence type="predicted"/>
<feature type="region of interest" description="Disordered" evidence="1">
    <location>
        <begin position="1"/>
        <end position="33"/>
    </location>
</feature>
<evidence type="ECO:0000313" key="2">
    <source>
        <dbReference type="EMBL" id="GLU47082.1"/>
    </source>
</evidence>
<dbReference type="AlphaFoldDB" id="A0A9W6P4R6"/>
<accession>A0A9W6P4R6</accession>